<dbReference type="Pfam" id="PF00005">
    <property type="entry name" value="ABC_tran"/>
    <property type="match status" value="1"/>
</dbReference>
<dbReference type="RefSeq" id="WP_330095513.1">
    <property type="nucleotide sequence ID" value="NZ_JAUZMY010000066.1"/>
</dbReference>
<dbReference type="PROSITE" id="PS00211">
    <property type="entry name" value="ABC_TRANSPORTER_1"/>
    <property type="match status" value="1"/>
</dbReference>
<evidence type="ECO:0000259" key="5">
    <source>
        <dbReference type="PROSITE" id="PS50893"/>
    </source>
</evidence>
<dbReference type="SMART" id="SM00382">
    <property type="entry name" value="AAA"/>
    <property type="match status" value="1"/>
</dbReference>
<evidence type="ECO:0000256" key="2">
    <source>
        <dbReference type="ARBA" id="ARBA00022448"/>
    </source>
</evidence>
<dbReference type="InterPro" id="IPR027417">
    <property type="entry name" value="P-loop_NTPase"/>
</dbReference>
<comment type="caution">
    <text evidence="6">The sequence shown here is derived from an EMBL/GenBank/DDBJ whole genome shotgun (WGS) entry which is preliminary data.</text>
</comment>
<dbReference type="InterPro" id="IPR003593">
    <property type="entry name" value="AAA+_ATPase"/>
</dbReference>
<dbReference type="InterPro" id="IPR003439">
    <property type="entry name" value="ABC_transporter-like_ATP-bd"/>
</dbReference>
<dbReference type="InterPro" id="IPR017871">
    <property type="entry name" value="ABC_transporter-like_CS"/>
</dbReference>
<comment type="similarity">
    <text evidence="1">Belongs to the ABC transporter superfamily.</text>
</comment>
<gene>
    <name evidence="6" type="ORF">Q8791_31520</name>
</gene>
<reference evidence="6 7" key="1">
    <citation type="submission" date="2023-08" db="EMBL/GenBank/DDBJ databases">
        <authorList>
            <person name="Girao M."/>
            <person name="Carvalho M.F."/>
        </authorList>
    </citation>
    <scope>NUCLEOTIDE SEQUENCE [LARGE SCALE GENOMIC DNA]</scope>
    <source>
        <strain evidence="6 7">CT-R113</strain>
    </source>
</reference>
<keyword evidence="7" id="KW-1185">Reference proteome</keyword>
<keyword evidence="3" id="KW-0547">Nucleotide-binding</keyword>
<keyword evidence="2" id="KW-0813">Transport</keyword>
<evidence type="ECO:0000256" key="3">
    <source>
        <dbReference type="ARBA" id="ARBA00022741"/>
    </source>
</evidence>
<dbReference type="EMBL" id="JAUZMY010000066">
    <property type="protein sequence ID" value="MEE2041761.1"/>
    <property type="molecule type" value="Genomic_DNA"/>
</dbReference>
<organism evidence="6 7">
    <name type="scientific">Nocardiopsis codii</name>
    <dbReference type="NCBI Taxonomy" id="3065942"/>
    <lineage>
        <taxon>Bacteria</taxon>
        <taxon>Bacillati</taxon>
        <taxon>Actinomycetota</taxon>
        <taxon>Actinomycetes</taxon>
        <taxon>Streptosporangiales</taxon>
        <taxon>Nocardiopsidaceae</taxon>
        <taxon>Nocardiopsis</taxon>
    </lineage>
</organism>
<dbReference type="PROSITE" id="PS50893">
    <property type="entry name" value="ABC_TRANSPORTER_2"/>
    <property type="match status" value="1"/>
</dbReference>
<dbReference type="SUPFAM" id="SSF52540">
    <property type="entry name" value="P-loop containing nucleoside triphosphate hydrolases"/>
    <property type="match status" value="1"/>
</dbReference>
<evidence type="ECO:0000313" key="6">
    <source>
        <dbReference type="EMBL" id="MEE2041761.1"/>
    </source>
</evidence>
<evidence type="ECO:0000256" key="4">
    <source>
        <dbReference type="ARBA" id="ARBA00022840"/>
    </source>
</evidence>
<dbReference type="PANTHER" id="PTHR43335">
    <property type="entry name" value="ABC TRANSPORTER, ATP-BINDING PROTEIN"/>
    <property type="match status" value="1"/>
</dbReference>
<name>A0ABU7KHN8_9ACTN</name>
<keyword evidence="4 6" id="KW-0067">ATP-binding</keyword>
<feature type="domain" description="ABC transporter" evidence="5">
    <location>
        <begin position="23"/>
        <end position="252"/>
    </location>
</feature>
<proteinExistence type="inferred from homology"/>
<dbReference type="Gene3D" id="3.40.50.300">
    <property type="entry name" value="P-loop containing nucleotide triphosphate hydrolases"/>
    <property type="match status" value="1"/>
</dbReference>
<dbReference type="Proteomes" id="UP001356095">
    <property type="component" value="Unassembled WGS sequence"/>
</dbReference>
<dbReference type="CDD" id="cd03264">
    <property type="entry name" value="ABC_drug_resistance_like"/>
    <property type="match status" value="1"/>
</dbReference>
<accession>A0ABU7KHN8</accession>
<dbReference type="PANTHER" id="PTHR43335:SF2">
    <property type="entry name" value="ABC TRANSPORTER, ATP-BINDING PROTEIN"/>
    <property type="match status" value="1"/>
</dbReference>
<evidence type="ECO:0000313" key="7">
    <source>
        <dbReference type="Proteomes" id="UP001356095"/>
    </source>
</evidence>
<evidence type="ECO:0000256" key="1">
    <source>
        <dbReference type="ARBA" id="ARBA00005417"/>
    </source>
</evidence>
<dbReference type="GO" id="GO:0005524">
    <property type="term" value="F:ATP binding"/>
    <property type="evidence" value="ECO:0007669"/>
    <property type="project" value="UniProtKB-KW"/>
</dbReference>
<sequence>MSDTRTPAGAAPPGGAADAGPVLDLLGVGKVYRGGHTAVEDLTLRLTSGVVGLLGPNGAGKSTLMRIMATVTRPTSGRLLLDGADLVARPGAMRASLGYLPQDFGVYPHLTSREFLGYLAAARGLPARVARARIDDLLQLVNLTGAVRRPLGGYSGGMLRRVGIAQALLTDPRVLIADEPTAGLDPEERARFRNLLADLARDRIVVLSTHIVSDVESVASSLAVVAGGRLLRHGSPGDLLGEAEGRVWEAVVPADAAASVRARHRVSRMVRTGTGVRVRLLSPHRPLADAVGVRPDLEDLYLLVVPPVPSGPAGGGSGSGFAGALRGPSW</sequence>
<protein>
    <submittedName>
        <fullName evidence="6">ABC transporter ATP-binding protein</fullName>
    </submittedName>
</protein>